<reference evidence="1" key="1">
    <citation type="submission" date="2018-02" db="EMBL/GenBank/DDBJ databases">
        <authorList>
            <person name="Cohen D.B."/>
            <person name="Kent A.D."/>
        </authorList>
    </citation>
    <scope>NUCLEOTIDE SEQUENCE</scope>
</reference>
<protein>
    <submittedName>
        <fullName evidence="1">Uncharacterized protein</fullName>
    </submittedName>
</protein>
<accession>A0A2N9EZ01</accession>
<evidence type="ECO:0000313" key="1">
    <source>
        <dbReference type="EMBL" id="SPC83966.1"/>
    </source>
</evidence>
<organism evidence="1">
    <name type="scientific">Fagus sylvatica</name>
    <name type="common">Beechnut</name>
    <dbReference type="NCBI Taxonomy" id="28930"/>
    <lineage>
        <taxon>Eukaryota</taxon>
        <taxon>Viridiplantae</taxon>
        <taxon>Streptophyta</taxon>
        <taxon>Embryophyta</taxon>
        <taxon>Tracheophyta</taxon>
        <taxon>Spermatophyta</taxon>
        <taxon>Magnoliopsida</taxon>
        <taxon>eudicotyledons</taxon>
        <taxon>Gunneridae</taxon>
        <taxon>Pentapetalae</taxon>
        <taxon>rosids</taxon>
        <taxon>fabids</taxon>
        <taxon>Fagales</taxon>
        <taxon>Fagaceae</taxon>
        <taxon>Fagus</taxon>
    </lineage>
</organism>
<name>A0A2N9EZ01_FAGSY</name>
<dbReference type="EMBL" id="OIVN01000680">
    <property type="protein sequence ID" value="SPC83966.1"/>
    <property type="molecule type" value="Genomic_DNA"/>
</dbReference>
<sequence length="54" mass="5795">MADSSFLLSTISLAQMEPIGSKGCSGGLWLIWVLTLADSFSDGGFSCWYRLDCG</sequence>
<dbReference type="AlphaFoldDB" id="A0A2N9EZ01"/>
<gene>
    <name evidence="1" type="ORF">FSB_LOCUS11848</name>
</gene>
<proteinExistence type="predicted"/>